<evidence type="ECO:0000256" key="3">
    <source>
        <dbReference type="ARBA" id="ARBA00004496"/>
    </source>
</evidence>
<dbReference type="InterPro" id="IPR059179">
    <property type="entry name" value="MLKL-like_MCAfunc"/>
</dbReference>
<evidence type="ECO:0000256" key="15">
    <source>
        <dbReference type="ARBA" id="ARBA00070226"/>
    </source>
</evidence>
<keyword evidence="8" id="KW-0547">Nucleotide-binding</keyword>
<dbReference type="GO" id="GO:0005886">
    <property type="term" value="C:plasma membrane"/>
    <property type="evidence" value="ECO:0007669"/>
    <property type="project" value="UniProtKB-SubCell"/>
</dbReference>
<protein>
    <recommendedName>
        <fullName evidence="15">Mixed lineage kinase domain-like protein</fullName>
    </recommendedName>
</protein>
<dbReference type="PANTHER" id="PTHR44329">
    <property type="entry name" value="SERINE/THREONINE-PROTEIN KINASE TNNI3K-RELATED"/>
    <property type="match status" value="1"/>
</dbReference>
<dbReference type="GO" id="GO:0044877">
    <property type="term" value="F:protein-containing complex binding"/>
    <property type="evidence" value="ECO:0007669"/>
    <property type="project" value="Ensembl"/>
</dbReference>
<evidence type="ECO:0000256" key="12">
    <source>
        <dbReference type="ARBA" id="ARBA00023242"/>
    </source>
</evidence>
<dbReference type="PROSITE" id="PS50011">
    <property type="entry name" value="PROTEIN_KINASE_DOM"/>
    <property type="match status" value="1"/>
</dbReference>
<name>A0A2K6TP58_SAIBB</name>
<dbReference type="Pfam" id="PF07714">
    <property type="entry name" value="PK_Tyr_Ser-Thr"/>
    <property type="match status" value="1"/>
</dbReference>
<keyword evidence="6" id="KW-0597">Phosphoprotein</keyword>
<dbReference type="InterPro" id="IPR036537">
    <property type="entry name" value="Adaptor_Cbl_N_dom_sf"/>
</dbReference>
<dbReference type="AlphaFoldDB" id="A0A2K6TP58"/>
<dbReference type="Gene3D" id="3.30.200.20">
    <property type="entry name" value="Phosphorylase Kinase, domain 1"/>
    <property type="match status" value="1"/>
</dbReference>
<proteinExistence type="inferred from homology"/>
<dbReference type="GeneTree" id="ENSGT00390000016453"/>
<dbReference type="RefSeq" id="XP_010348928.1">
    <property type="nucleotide sequence ID" value="XM_010350626.1"/>
</dbReference>
<reference evidence="18" key="1">
    <citation type="submission" date="2025-05" db="UniProtKB">
        <authorList>
            <consortium name="Ensembl"/>
        </authorList>
    </citation>
    <scope>IDENTIFICATION</scope>
</reference>
<evidence type="ECO:0000256" key="14">
    <source>
        <dbReference type="ARBA" id="ARBA00062691"/>
    </source>
</evidence>
<keyword evidence="10 16" id="KW-0175">Coiled coil</keyword>
<dbReference type="GO" id="GO:0030054">
    <property type="term" value="C:cell junction"/>
    <property type="evidence" value="ECO:0007669"/>
    <property type="project" value="Ensembl"/>
</dbReference>
<keyword evidence="12" id="KW-0539">Nucleus</keyword>
<keyword evidence="9" id="KW-0067">ATP-binding</keyword>
<dbReference type="Ensembl" id="ENSSBOT00000038266.1">
    <property type="protein sequence ID" value="ENSSBOP00000021430.1"/>
    <property type="gene ID" value="ENSSBOG00000027267.1"/>
</dbReference>
<dbReference type="InterPro" id="IPR001245">
    <property type="entry name" value="Ser-Thr/Tyr_kinase_cat_dom"/>
</dbReference>
<comment type="similarity">
    <text evidence="13">Belongs to the protein kinase superfamily.</text>
</comment>
<evidence type="ECO:0000259" key="17">
    <source>
        <dbReference type="PROSITE" id="PS50011"/>
    </source>
</evidence>
<evidence type="ECO:0000256" key="9">
    <source>
        <dbReference type="ARBA" id="ARBA00022840"/>
    </source>
</evidence>
<evidence type="ECO:0000256" key="5">
    <source>
        <dbReference type="ARBA" id="ARBA00022490"/>
    </source>
</evidence>
<dbReference type="FunFam" id="1.10.510.10:FF:000663">
    <property type="entry name" value="Mixed lineage kinase domain-like pseudokinase"/>
    <property type="match status" value="1"/>
</dbReference>
<dbReference type="InterPro" id="IPR011009">
    <property type="entry name" value="Kinase-like_dom_sf"/>
</dbReference>
<dbReference type="GO" id="GO:0007166">
    <property type="term" value="P:cell surface receptor signaling pathway"/>
    <property type="evidence" value="ECO:0007669"/>
    <property type="project" value="InterPro"/>
</dbReference>
<evidence type="ECO:0000256" key="4">
    <source>
        <dbReference type="ARBA" id="ARBA00022475"/>
    </source>
</evidence>
<feature type="coiled-coil region" evidence="16">
    <location>
        <begin position="148"/>
        <end position="175"/>
    </location>
</feature>
<feature type="coiled-coil region" evidence="16">
    <location>
        <begin position="55"/>
        <end position="82"/>
    </location>
</feature>
<dbReference type="CDD" id="cd21037">
    <property type="entry name" value="MLKL_NTD"/>
    <property type="match status" value="1"/>
</dbReference>
<dbReference type="GO" id="GO:0005524">
    <property type="term" value="F:ATP binding"/>
    <property type="evidence" value="ECO:0007669"/>
    <property type="project" value="UniProtKB-KW"/>
</dbReference>
<dbReference type="FunFam" id="1.20.930.20:FF:000005">
    <property type="entry name" value="Mixed lineage kinase domain-like pseudokinase"/>
    <property type="match status" value="1"/>
</dbReference>
<dbReference type="STRING" id="39432.ENSSBOP00000021430"/>
<dbReference type="GO" id="GO:0070207">
    <property type="term" value="P:protein homotrimerization"/>
    <property type="evidence" value="ECO:0007669"/>
    <property type="project" value="Ensembl"/>
</dbReference>
<comment type="subcellular location">
    <subcellularLocation>
        <location evidence="2">Cell membrane</location>
    </subcellularLocation>
    <subcellularLocation>
        <location evidence="3">Cytoplasm</location>
    </subcellularLocation>
    <subcellularLocation>
        <location evidence="1">Nucleus</location>
    </subcellularLocation>
</comment>
<evidence type="ECO:0000256" key="2">
    <source>
        <dbReference type="ARBA" id="ARBA00004236"/>
    </source>
</evidence>
<dbReference type="Ensembl" id="ENSSBOT00000038271.1">
    <property type="protein sequence ID" value="ENSSBOP00000021435.1"/>
    <property type="gene ID" value="ENSSBOG00000027267.1"/>
</dbReference>
<dbReference type="SUPFAM" id="SSF56112">
    <property type="entry name" value="Protein kinase-like (PK-like)"/>
    <property type="match status" value="1"/>
</dbReference>
<dbReference type="InterPro" id="IPR000719">
    <property type="entry name" value="Prot_kinase_dom"/>
</dbReference>
<evidence type="ECO:0000313" key="19">
    <source>
        <dbReference type="Proteomes" id="UP000233220"/>
    </source>
</evidence>
<dbReference type="GO" id="GO:0004672">
    <property type="term" value="F:protein kinase activity"/>
    <property type="evidence" value="ECO:0007669"/>
    <property type="project" value="InterPro"/>
</dbReference>
<dbReference type="GeneID" id="101045007"/>
<dbReference type="GO" id="GO:0019901">
    <property type="term" value="F:protein kinase binding"/>
    <property type="evidence" value="ECO:0007669"/>
    <property type="project" value="Ensembl"/>
</dbReference>
<dbReference type="GO" id="GO:0051607">
    <property type="term" value="P:defense response to virus"/>
    <property type="evidence" value="ECO:0007669"/>
    <property type="project" value="Ensembl"/>
</dbReference>
<keyword evidence="4" id="KW-1003">Cell membrane</keyword>
<accession>A0A2K6TP58</accession>
<feature type="domain" description="Protein kinase" evidence="17">
    <location>
        <begin position="203"/>
        <end position="470"/>
    </location>
</feature>
<gene>
    <name evidence="18" type="primary">MLKL</name>
</gene>
<dbReference type="OrthoDB" id="4062651at2759"/>
<evidence type="ECO:0000256" key="10">
    <source>
        <dbReference type="ARBA" id="ARBA00023054"/>
    </source>
</evidence>
<evidence type="ECO:0000256" key="11">
    <source>
        <dbReference type="ARBA" id="ARBA00023136"/>
    </source>
</evidence>
<evidence type="ECO:0000256" key="8">
    <source>
        <dbReference type="ARBA" id="ARBA00022741"/>
    </source>
</evidence>
<dbReference type="GO" id="GO:0005634">
    <property type="term" value="C:nucleus"/>
    <property type="evidence" value="ECO:0007669"/>
    <property type="project" value="UniProtKB-SubCell"/>
</dbReference>
<dbReference type="InterPro" id="IPR054000">
    <property type="entry name" value="MLKL_N"/>
</dbReference>
<dbReference type="GO" id="GO:0097527">
    <property type="term" value="P:necroptotic signaling pathway"/>
    <property type="evidence" value="ECO:0007669"/>
    <property type="project" value="Ensembl"/>
</dbReference>
<keyword evidence="19" id="KW-1185">Reference proteome</keyword>
<evidence type="ECO:0000256" key="6">
    <source>
        <dbReference type="ARBA" id="ARBA00022553"/>
    </source>
</evidence>
<comment type="subunit">
    <text evidence="14">Homooligomer. Homotrimer; forms homotrimers on necroptosis induction. Upon TNF-induced necrosis, forms in complex with PGAM5, RIPK1 and RIPK3. Within this complex, may play a role in the proper targeting of RIPK1-RIPK3 to its downstream effector PGAM5. Interacts with RIPK3; the interaction is direct and promotes its phosphorylation and subsequent activation.</text>
</comment>
<dbReference type="GO" id="GO:0097528">
    <property type="term" value="P:execution phase of necroptosis"/>
    <property type="evidence" value="ECO:0007669"/>
    <property type="project" value="Ensembl"/>
</dbReference>
<dbReference type="Gene3D" id="1.20.930.20">
    <property type="entry name" value="Adaptor protein Cbl, N-terminal domain"/>
    <property type="match status" value="1"/>
</dbReference>
<dbReference type="InterPro" id="IPR051681">
    <property type="entry name" value="Ser/Thr_Kinases-Pseudokinases"/>
</dbReference>
<keyword evidence="11" id="KW-0472">Membrane</keyword>
<keyword evidence="5" id="KW-0963">Cytoplasm</keyword>
<dbReference type="FunFam" id="3.30.200.20:FF:000437">
    <property type="entry name" value="Mixed lineage kinase domain-like pseudokinase"/>
    <property type="match status" value="1"/>
</dbReference>
<evidence type="ECO:0000256" key="16">
    <source>
        <dbReference type="SAM" id="Coils"/>
    </source>
</evidence>
<dbReference type="GO" id="GO:0005829">
    <property type="term" value="C:cytosol"/>
    <property type="evidence" value="ECO:0007669"/>
    <property type="project" value="Ensembl"/>
</dbReference>
<dbReference type="CTD" id="197259"/>
<evidence type="ECO:0000256" key="7">
    <source>
        <dbReference type="ARBA" id="ARBA00022590"/>
    </source>
</evidence>
<sequence>MENLKHIITFGQVIYKRCEEMKYCKKQCQRLGNRVLGLVESLEMLQDQGKRKVPSEKLNTAMNRFKVALEEANEEIEKFSNKSNIGRFLTTSQDKILFKDVNEKLNDVWKDLSLLLQVEQHLSVSHISQGASWAQEDQQDAAEDRRAFQMLRRDNENIEASLKRLEKDMKEIKETLRQYSPRKRMQETPQEQVKEIKKEQLSGSPWTLLSQNKVSTLYKGEYHRAPVAIKVFNKPQAGSIGMVRQIFNDEIKTMKKFESPNILRIFGICIDETVTPTQFSIIMEYCERGTLRELLDREEDLTLGKRMVLVLGAAQGLYRLHHSEAPELHGKIRSSNFLVTEGYQVKLAGFELRKTQTSISSKATRKETEAVISTAYISPQKLEDIYYRYDIKCEIYSFGIVLWEIATGKIPFKDYRSNQIYDLVAVKRQQEPLSEDCPPELREVIDECRAHEPSARPSVDEILKKLSTFTK</sequence>
<dbReference type="Pfam" id="PF22215">
    <property type="entry name" value="MLKL_N"/>
    <property type="match status" value="1"/>
</dbReference>
<evidence type="ECO:0000256" key="1">
    <source>
        <dbReference type="ARBA" id="ARBA00004123"/>
    </source>
</evidence>
<keyword evidence="7" id="KW-1210">Necrosis</keyword>
<dbReference type="OMA" id="YEIASRM"/>
<organism evidence="18 19">
    <name type="scientific">Saimiri boliviensis boliviensis</name>
    <name type="common">Bolivian squirrel monkey</name>
    <dbReference type="NCBI Taxonomy" id="39432"/>
    <lineage>
        <taxon>Eukaryota</taxon>
        <taxon>Metazoa</taxon>
        <taxon>Chordata</taxon>
        <taxon>Craniata</taxon>
        <taxon>Vertebrata</taxon>
        <taxon>Euteleostomi</taxon>
        <taxon>Mammalia</taxon>
        <taxon>Eutheria</taxon>
        <taxon>Euarchontoglires</taxon>
        <taxon>Primates</taxon>
        <taxon>Haplorrhini</taxon>
        <taxon>Platyrrhini</taxon>
        <taxon>Cebidae</taxon>
        <taxon>Saimiriinae</taxon>
        <taxon>Saimiri</taxon>
    </lineage>
</organism>
<dbReference type="RefSeq" id="XP_010348929.1">
    <property type="nucleotide sequence ID" value="XM_010350627.1"/>
</dbReference>
<dbReference type="PANTHER" id="PTHR44329:SF298">
    <property type="entry name" value="MIXED LINEAGE KINASE DOMAIN-LIKE PROTEIN"/>
    <property type="match status" value="1"/>
</dbReference>
<dbReference type="Gene3D" id="1.10.510.10">
    <property type="entry name" value="Transferase(Phosphotransferase) domain 1"/>
    <property type="match status" value="1"/>
</dbReference>
<evidence type="ECO:0000313" key="18">
    <source>
        <dbReference type="Ensembl" id="ENSSBOP00000021430.1"/>
    </source>
</evidence>
<dbReference type="KEGG" id="sbq:101045007"/>
<dbReference type="Proteomes" id="UP000233220">
    <property type="component" value="Unplaced"/>
</dbReference>
<evidence type="ECO:0000256" key="13">
    <source>
        <dbReference type="ARBA" id="ARBA00038349"/>
    </source>
</evidence>